<gene>
    <name evidence="2" type="ORF">WJX73_009942</name>
</gene>
<protein>
    <submittedName>
        <fullName evidence="2">Uncharacterized protein</fullName>
    </submittedName>
</protein>
<reference evidence="2 3" key="1">
    <citation type="journal article" date="2024" name="Nat. Commun.">
        <title>Phylogenomics reveals the evolutionary origins of lichenization in chlorophyte algae.</title>
        <authorList>
            <person name="Puginier C."/>
            <person name="Libourel C."/>
            <person name="Otte J."/>
            <person name="Skaloud P."/>
            <person name="Haon M."/>
            <person name="Grisel S."/>
            <person name="Petersen M."/>
            <person name="Berrin J.G."/>
            <person name="Delaux P.M."/>
            <person name="Dal Grande F."/>
            <person name="Keller J."/>
        </authorList>
    </citation>
    <scope>NUCLEOTIDE SEQUENCE [LARGE SCALE GENOMIC DNA]</scope>
    <source>
        <strain evidence="2 3">SAG 2036</strain>
    </source>
</reference>
<organism evidence="2 3">
    <name type="scientific">Symbiochloris irregularis</name>
    <dbReference type="NCBI Taxonomy" id="706552"/>
    <lineage>
        <taxon>Eukaryota</taxon>
        <taxon>Viridiplantae</taxon>
        <taxon>Chlorophyta</taxon>
        <taxon>core chlorophytes</taxon>
        <taxon>Trebouxiophyceae</taxon>
        <taxon>Trebouxiales</taxon>
        <taxon>Trebouxiaceae</taxon>
        <taxon>Symbiochloris</taxon>
    </lineage>
</organism>
<keyword evidence="3" id="KW-1185">Reference proteome</keyword>
<feature type="region of interest" description="Disordered" evidence="1">
    <location>
        <begin position="1"/>
        <end position="55"/>
    </location>
</feature>
<dbReference type="AlphaFoldDB" id="A0AAW1PR76"/>
<feature type="region of interest" description="Disordered" evidence="1">
    <location>
        <begin position="175"/>
        <end position="199"/>
    </location>
</feature>
<dbReference type="EMBL" id="JALJOQ010000013">
    <property type="protein sequence ID" value="KAK9810937.1"/>
    <property type="molecule type" value="Genomic_DNA"/>
</dbReference>
<sequence>MAARLPSDQRRGLGYEHAAPPAAVAPPPGFPQNAHSHSRGQPALPDRMQIDQRDEVGSAPLFGSCVYWLEEEVSDLSIGQRRQAVYEFARSAPAAWEASRDASEVQGGAFRSSLLAVVSRLFPDVDVPESGGVLSEPDHAPPPSLQQVYVPPCRRRPPPIFQPFGQTFAPPLLGGMPGGNFARYPSPPGRGPGWRGDPP</sequence>
<comment type="caution">
    <text evidence="2">The sequence shown here is derived from an EMBL/GenBank/DDBJ whole genome shotgun (WGS) entry which is preliminary data.</text>
</comment>
<evidence type="ECO:0000313" key="3">
    <source>
        <dbReference type="Proteomes" id="UP001465755"/>
    </source>
</evidence>
<dbReference type="Proteomes" id="UP001465755">
    <property type="component" value="Unassembled WGS sequence"/>
</dbReference>
<accession>A0AAW1PR76</accession>
<name>A0AAW1PR76_9CHLO</name>
<proteinExistence type="predicted"/>
<evidence type="ECO:0000313" key="2">
    <source>
        <dbReference type="EMBL" id="KAK9810937.1"/>
    </source>
</evidence>
<evidence type="ECO:0000256" key="1">
    <source>
        <dbReference type="SAM" id="MobiDB-lite"/>
    </source>
</evidence>